<feature type="non-terminal residue" evidence="2">
    <location>
        <position position="1"/>
    </location>
</feature>
<protein>
    <submittedName>
        <fullName evidence="2">Uncharacterized protein</fullName>
    </submittedName>
</protein>
<reference evidence="2" key="1">
    <citation type="submission" date="2021-03" db="EMBL/GenBank/DDBJ databases">
        <title>Draft genome sequence of rust myrtle Austropuccinia psidii MF-1, a brazilian biotype.</title>
        <authorList>
            <person name="Quecine M.C."/>
            <person name="Pachon D.M.R."/>
            <person name="Bonatelli M.L."/>
            <person name="Correr F.H."/>
            <person name="Franceschini L.M."/>
            <person name="Leite T.F."/>
            <person name="Margarido G.R.A."/>
            <person name="Almeida C.A."/>
            <person name="Ferrarezi J.A."/>
            <person name="Labate C.A."/>
        </authorList>
    </citation>
    <scope>NUCLEOTIDE SEQUENCE</scope>
    <source>
        <strain evidence="2">MF-1</strain>
    </source>
</reference>
<feature type="region of interest" description="Disordered" evidence="1">
    <location>
        <begin position="1"/>
        <end position="26"/>
    </location>
</feature>
<keyword evidence="3" id="KW-1185">Reference proteome</keyword>
<sequence length="147" mass="16556">PTRSRPPPTQLSFLMNPLPDAPDDKNPMISTEIYRINNLKKKYVNSSLPTNLTTILTRRCDNIEALTEKQNSADQVIKSPSVRVDAIKHSKTTTPKQVGPPTYNFAFKWPLYPLLCSCSNQDNYRNKNPTPAKSSNVILPNSTIQDK</sequence>
<organism evidence="2 3">
    <name type="scientific">Austropuccinia psidii MF-1</name>
    <dbReference type="NCBI Taxonomy" id="1389203"/>
    <lineage>
        <taxon>Eukaryota</taxon>
        <taxon>Fungi</taxon>
        <taxon>Dikarya</taxon>
        <taxon>Basidiomycota</taxon>
        <taxon>Pucciniomycotina</taxon>
        <taxon>Pucciniomycetes</taxon>
        <taxon>Pucciniales</taxon>
        <taxon>Sphaerophragmiaceae</taxon>
        <taxon>Austropuccinia</taxon>
    </lineage>
</organism>
<dbReference type="Proteomes" id="UP000765509">
    <property type="component" value="Unassembled WGS sequence"/>
</dbReference>
<proteinExistence type="predicted"/>
<name>A0A9Q3K0P5_9BASI</name>
<accession>A0A9Q3K0P5</accession>
<dbReference type="EMBL" id="AVOT02087436">
    <property type="protein sequence ID" value="MBW0571059.1"/>
    <property type="molecule type" value="Genomic_DNA"/>
</dbReference>
<feature type="region of interest" description="Disordered" evidence="1">
    <location>
        <begin position="127"/>
        <end position="147"/>
    </location>
</feature>
<evidence type="ECO:0000313" key="3">
    <source>
        <dbReference type="Proteomes" id="UP000765509"/>
    </source>
</evidence>
<evidence type="ECO:0000313" key="2">
    <source>
        <dbReference type="EMBL" id="MBW0571059.1"/>
    </source>
</evidence>
<dbReference type="AlphaFoldDB" id="A0A9Q3K0P5"/>
<comment type="caution">
    <text evidence="2">The sequence shown here is derived from an EMBL/GenBank/DDBJ whole genome shotgun (WGS) entry which is preliminary data.</text>
</comment>
<evidence type="ECO:0000256" key="1">
    <source>
        <dbReference type="SAM" id="MobiDB-lite"/>
    </source>
</evidence>
<gene>
    <name evidence="2" type="ORF">O181_110774</name>
</gene>